<comment type="caution">
    <text evidence="2">The sequence shown here is derived from an EMBL/GenBank/DDBJ whole genome shotgun (WGS) entry which is preliminary data.</text>
</comment>
<name>A0A9N7VGM4_PLEPL</name>
<protein>
    <submittedName>
        <fullName evidence="2">Uncharacterized protein</fullName>
    </submittedName>
</protein>
<feature type="compositionally biased region" description="Basic and acidic residues" evidence="1">
    <location>
        <begin position="38"/>
        <end position="68"/>
    </location>
</feature>
<organism evidence="2 3">
    <name type="scientific">Pleuronectes platessa</name>
    <name type="common">European plaice</name>
    <dbReference type="NCBI Taxonomy" id="8262"/>
    <lineage>
        <taxon>Eukaryota</taxon>
        <taxon>Metazoa</taxon>
        <taxon>Chordata</taxon>
        <taxon>Craniata</taxon>
        <taxon>Vertebrata</taxon>
        <taxon>Euteleostomi</taxon>
        <taxon>Actinopterygii</taxon>
        <taxon>Neopterygii</taxon>
        <taxon>Teleostei</taxon>
        <taxon>Neoteleostei</taxon>
        <taxon>Acanthomorphata</taxon>
        <taxon>Carangaria</taxon>
        <taxon>Pleuronectiformes</taxon>
        <taxon>Pleuronectoidei</taxon>
        <taxon>Pleuronectidae</taxon>
        <taxon>Pleuronectes</taxon>
    </lineage>
</organism>
<sequence length="76" mass="8921">MGSNEREPRALRCVIAMRYVRPAQCDLHLSCVPPFNIHEEDRSEKQLSEEEIKKKAQRGAREEKRKTSCQDPHYPL</sequence>
<dbReference type="EMBL" id="CADEAL010004058">
    <property type="protein sequence ID" value="CAB1450573.1"/>
    <property type="molecule type" value="Genomic_DNA"/>
</dbReference>
<evidence type="ECO:0000256" key="1">
    <source>
        <dbReference type="SAM" id="MobiDB-lite"/>
    </source>
</evidence>
<proteinExistence type="predicted"/>
<evidence type="ECO:0000313" key="2">
    <source>
        <dbReference type="EMBL" id="CAB1450573.1"/>
    </source>
</evidence>
<accession>A0A9N7VGM4</accession>
<feature type="region of interest" description="Disordered" evidence="1">
    <location>
        <begin position="38"/>
        <end position="76"/>
    </location>
</feature>
<keyword evidence="3" id="KW-1185">Reference proteome</keyword>
<gene>
    <name evidence="2" type="ORF">PLEPLA_LOCUS38265</name>
</gene>
<reference evidence="2" key="1">
    <citation type="submission" date="2020-03" db="EMBL/GenBank/DDBJ databases">
        <authorList>
            <person name="Weist P."/>
        </authorList>
    </citation>
    <scope>NUCLEOTIDE SEQUENCE</scope>
</reference>
<dbReference type="AlphaFoldDB" id="A0A9N7VGM4"/>
<dbReference type="Proteomes" id="UP001153269">
    <property type="component" value="Unassembled WGS sequence"/>
</dbReference>
<evidence type="ECO:0000313" key="3">
    <source>
        <dbReference type="Proteomes" id="UP001153269"/>
    </source>
</evidence>